<dbReference type="PANTHER" id="PTHR21222">
    <property type="entry name" value="MIT DOMAIN-CONTAINING PROTEIN 1"/>
    <property type="match status" value="1"/>
</dbReference>
<dbReference type="InterPro" id="IPR007330">
    <property type="entry name" value="MIT_dom"/>
</dbReference>
<evidence type="ECO:0000313" key="2">
    <source>
        <dbReference type="Proteomes" id="UP000694920"/>
    </source>
</evidence>
<dbReference type="GeneID" id="107273722"/>
<dbReference type="SMART" id="SM00745">
    <property type="entry name" value="MIT"/>
    <property type="match status" value="1"/>
</dbReference>
<gene>
    <name evidence="3 4" type="primary">LOC107273722</name>
</gene>
<protein>
    <submittedName>
        <fullName evidence="3 4">MIT domain-containing protein 1-like</fullName>
    </submittedName>
</protein>
<dbReference type="PANTHER" id="PTHR21222:SF1">
    <property type="entry name" value="MIT DOMAIN-CONTAINING PROTEIN 1"/>
    <property type="match status" value="1"/>
</dbReference>
<dbReference type="InterPro" id="IPR036181">
    <property type="entry name" value="MIT_dom_sf"/>
</dbReference>
<dbReference type="KEGG" id="ccin:107273722"/>
<dbReference type="InterPro" id="IPR032341">
    <property type="entry name" value="MITD1_C"/>
</dbReference>
<dbReference type="InterPro" id="IPR038113">
    <property type="entry name" value="MITD1_C_sf"/>
</dbReference>
<dbReference type="RefSeq" id="XP_015607699.1">
    <property type="nucleotide sequence ID" value="XM_015752213.2"/>
</dbReference>
<dbReference type="Pfam" id="PF16565">
    <property type="entry name" value="MIT_C"/>
    <property type="match status" value="1"/>
</dbReference>
<sequence length="239" mass="27331">MESSAASVLQRAVEMDKKEEYTMALVLYQEGLQALVNSIKETKDATKKKYFHGKASEYMDRAEKIKTLVEERKAIGNYREHKKVEDGSTGNSYATLFGRFLDETVTHIQIEDPYIRLPHQCQNLVRLCELAVQMCKSLSRVTLITTRHPDDAKNQLARLMELKGNMQSRLITFEFSFSDTLHDRKITLSNGWVIKIGRGLDYFKPPGGKFVLGAFDMELRSCLETAVDIYYFPTLAGKQ</sequence>
<accession>A0AAJ7FTL8</accession>
<dbReference type="AlphaFoldDB" id="A0AAJ7FTL8"/>
<dbReference type="Proteomes" id="UP000694920">
    <property type="component" value="Unplaced"/>
</dbReference>
<dbReference type="Pfam" id="PF04212">
    <property type="entry name" value="MIT"/>
    <property type="match status" value="1"/>
</dbReference>
<dbReference type="SUPFAM" id="SSF116846">
    <property type="entry name" value="MIT domain"/>
    <property type="match status" value="1"/>
</dbReference>
<dbReference type="Gene3D" id="3.30.870.30">
    <property type="entry name" value="MITD, C-terminal phospholipase D-like domain"/>
    <property type="match status" value="1"/>
</dbReference>
<feature type="domain" description="MIT" evidence="1">
    <location>
        <begin position="2"/>
        <end position="75"/>
    </location>
</feature>
<keyword evidence="2" id="KW-1185">Reference proteome</keyword>
<evidence type="ECO:0000313" key="3">
    <source>
        <dbReference type="RefSeq" id="XP_015607699.1"/>
    </source>
</evidence>
<dbReference type="CDD" id="cd02685">
    <property type="entry name" value="MIT_C"/>
    <property type="match status" value="1"/>
</dbReference>
<name>A0AAJ7FTL8_CEPCN</name>
<dbReference type="Gene3D" id="1.20.58.80">
    <property type="entry name" value="Phosphotransferase system, lactose/cellobiose-type IIA subunit"/>
    <property type="match status" value="1"/>
</dbReference>
<reference evidence="3 4" key="1">
    <citation type="submission" date="2025-04" db="UniProtKB">
        <authorList>
            <consortium name="RefSeq"/>
        </authorList>
    </citation>
    <scope>IDENTIFICATION</scope>
</reference>
<dbReference type="InterPro" id="IPR052817">
    <property type="entry name" value="MIT_domain_contain_protein1"/>
</dbReference>
<evidence type="ECO:0000259" key="1">
    <source>
        <dbReference type="SMART" id="SM00745"/>
    </source>
</evidence>
<proteinExistence type="predicted"/>
<dbReference type="RefSeq" id="XP_015607700.1">
    <property type="nucleotide sequence ID" value="XM_015752214.2"/>
</dbReference>
<organism evidence="2 4">
    <name type="scientific">Cephus cinctus</name>
    <name type="common">Wheat stem sawfly</name>
    <dbReference type="NCBI Taxonomy" id="211228"/>
    <lineage>
        <taxon>Eukaryota</taxon>
        <taxon>Metazoa</taxon>
        <taxon>Ecdysozoa</taxon>
        <taxon>Arthropoda</taxon>
        <taxon>Hexapoda</taxon>
        <taxon>Insecta</taxon>
        <taxon>Pterygota</taxon>
        <taxon>Neoptera</taxon>
        <taxon>Endopterygota</taxon>
        <taxon>Hymenoptera</taxon>
        <taxon>Cephoidea</taxon>
        <taxon>Cephidae</taxon>
        <taxon>Cephus</taxon>
    </lineage>
</organism>
<evidence type="ECO:0000313" key="4">
    <source>
        <dbReference type="RefSeq" id="XP_015607700.1"/>
    </source>
</evidence>